<proteinExistence type="predicted"/>
<dbReference type="SUPFAM" id="SSF140931">
    <property type="entry name" value="Fic-like"/>
    <property type="match status" value="1"/>
</dbReference>
<comment type="caution">
    <text evidence="9">The sequence shown here is derived from an EMBL/GenBank/DDBJ whole genome shotgun (WGS) entry which is preliminary data.</text>
</comment>
<evidence type="ECO:0000256" key="5">
    <source>
        <dbReference type="ARBA" id="ARBA00034531"/>
    </source>
</evidence>
<evidence type="ECO:0000256" key="3">
    <source>
        <dbReference type="ARBA" id="ARBA00022741"/>
    </source>
</evidence>
<feature type="domain" description="Fido" evidence="8">
    <location>
        <begin position="53"/>
        <end position="188"/>
    </location>
</feature>
<dbReference type="InterPro" id="IPR003812">
    <property type="entry name" value="Fido"/>
</dbReference>
<keyword evidence="3" id="KW-0547">Nucleotide-binding</keyword>
<reference evidence="9" key="1">
    <citation type="submission" date="2020-10" db="EMBL/GenBank/DDBJ databases">
        <authorList>
            <person name="Gilroy R."/>
        </authorList>
    </citation>
    <scope>NUCLEOTIDE SEQUENCE</scope>
    <source>
        <strain evidence="9">17213</strain>
    </source>
</reference>
<gene>
    <name evidence="9" type="ORF">IAB19_02190</name>
</gene>
<accession>A0A9D9DA33</accession>
<organism evidence="9 10">
    <name type="scientific">Candidatus Avisuccinivibrio stercorigallinarum</name>
    <dbReference type="NCBI Taxonomy" id="2840704"/>
    <lineage>
        <taxon>Bacteria</taxon>
        <taxon>Pseudomonadati</taxon>
        <taxon>Pseudomonadota</taxon>
        <taxon>Gammaproteobacteria</taxon>
        <taxon>Aeromonadales</taxon>
        <taxon>Succinivibrionaceae</taxon>
        <taxon>Succinivibrionaceae incertae sedis</taxon>
        <taxon>Candidatus Avisuccinivibrio</taxon>
    </lineage>
</organism>
<dbReference type="EMBL" id="JADINH010000036">
    <property type="protein sequence ID" value="MBO8415172.1"/>
    <property type="molecule type" value="Genomic_DNA"/>
</dbReference>
<sequence length="200" mass="23347">MHAEPDLIYCYPDSNVLINLLNLRDGEALKKAERIFTSARLIELMRNPVQGSFDLEHLKRIHHYIFQDLYSWAGQLRRVEIAKGLYFCRAQYIEAQAANLFKQLKREQYLKGCSHEELIKKTAWYFSEINAIHPFRDGNGRAQREFIRELLLNLGVSLSWQPIKPEQMIEASIASFQGKYGLMEQIFEQCIGVDPQLDKP</sequence>
<evidence type="ECO:0000256" key="7">
    <source>
        <dbReference type="ARBA" id="ARBA00048696"/>
    </source>
</evidence>
<keyword evidence="4" id="KW-0067">ATP-binding</keyword>
<reference evidence="9" key="2">
    <citation type="journal article" date="2021" name="PeerJ">
        <title>Extensive microbial diversity within the chicken gut microbiome revealed by metagenomics and culture.</title>
        <authorList>
            <person name="Gilroy R."/>
            <person name="Ravi A."/>
            <person name="Getino M."/>
            <person name="Pursley I."/>
            <person name="Horton D.L."/>
            <person name="Alikhan N.F."/>
            <person name="Baker D."/>
            <person name="Gharbi K."/>
            <person name="Hall N."/>
            <person name="Watson M."/>
            <person name="Adriaenssens E.M."/>
            <person name="Foster-Nyarko E."/>
            <person name="Jarju S."/>
            <person name="Secka A."/>
            <person name="Antonio M."/>
            <person name="Oren A."/>
            <person name="Chaudhuri R.R."/>
            <person name="La Ragione R."/>
            <person name="Hildebrand F."/>
            <person name="Pallen M.J."/>
        </authorList>
    </citation>
    <scope>NUCLEOTIDE SEQUENCE</scope>
    <source>
        <strain evidence="9">17213</strain>
    </source>
</reference>
<evidence type="ECO:0000256" key="4">
    <source>
        <dbReference type="ARBA" id="ARBA00022840"/>
    </source>
</evidence>
<dbReference type="GO" id="GO:0070733">
    <property type="term" value="F:AMPylase activity"/>
    <property type="evidence" value="ECO:0007669"/>
    <property type="project" value="UniProtKB-EC"/>
</dbReference>
<evidence type="ECO:0000256" key="2">
    <source>
        <dbReference type="ARBA" id="ARBA00022695"/>
    </source>
</evidence>
<dbReference type="AlphaFoldDB" id="A0A9D9DA33"/>
<keyword evidence="2" id="KW-0548">Nucleotidyltransferase</keyword>
<dbReference type="GO" id="GO:0051302">
    <property type="term" value="P:regulation of cell division"/>
    <property type="evidence" value="ECO:0007669"/>
    <property type="project" value="TreeGrafter"/>
</dbReference>
<dbReference type="PANTHER" id="PTHR39560">
    <property type="entry name" value="PROTEIN ADENYLYLTRANSFERASE FIC-RELATED"/>
    <property type="match status" value="1"/>
</dbReference>
<evidence type="ECO:0000313" key="9">
    <source>
        <dbReference type="EMBL" id="MBO8415172.1"/>
    </source>
</evidence>
<dbReference type="Proteomes" id="UP000823631">
    <property type="component" value="Unassembled WGS sequence"/>
</dbReference>
<comment type="catalytic activity">
    <reaction evidence="7">
        <text>L-tyrosyl-[protein] + ATP = O-(5'-adenylyl)-L-tyrosyl-[protein] + diphosphate</text>
        <dbReference type="Rhea" id="RHEA:54288"/>
        <dbReference type="Rhea" id="RHEA-COMP:10136"/>
        <dbReference type="Rhea" id="RHEA-COMP:13846"/>
        <dbReference type="ChEBI" id="CHEBI:30616"/>
        <dbReference type="ChEBI" id="CHEBI:33019"/>
        <dbReference type="ChEBI" id="CHEBI:46858"/>
        <dbReference type="ChEBI" id="CHEBI:83624"/>
        <dbReference type="EC" id="2.7.7.108"/>
    </reaction>
</comment>
<dbReference type="PROSITE" id="PS51459">
    <property type="entry name" value="FIDO"/>
    <property type="match status" value="1"/>
</dbReference>
<comment type="catalytic activity">
    <reaction evidence="6">
        <text>L-threonyl-[protein] + ATP = 3-O-(5'-adenylyl)-L-threonyl-[protein] + diphosphate</text>
        <dbReference type="Rhea" id="RHEA:54292"/>
        <dbReference type="Rhea" id="RHEA-COMP:11060"/>
        <dbReference type="Rhea" id="RHEA-COMP:13847"/>
        <dbReference type="ChEBI" id="CHEBI:30013"/>
        <dbReference type="ChEBI" id="CHEBI:30616"/>
        <dbReference type="ChEBI" id="CHEBI:33019"/>
        <dbReference type="ChEBI" id="CHEBI:138113"/>
        <dbReference type="EC" id="2.7.7.108"/>
    </reaction>
</comment>
<evidence type="ECO:0000259" key="8">
    <source>
        <dbReference type="PROSITE" id="PS51459"/>
    </source>
</evidence>
<dbReference type="Gene3D" id="1.10.3290.10">
    <property type="entry name" value="Fido-like domain"/>
    <property type="match status" value="1"/>
</dbReference>
<evidence type="ECO:0000256" key="1">
    <source>
        <dbReference type="ARBA" id="ARBA00022679"/>
    </source>
</evidence>
<dbReference type="InterPro" id="IPR036597">
    <property type="entry name" value="Fido-like_dom_sf"/>
</dbReference>
<dbReference type="GO" id="GO:0005524">
    <property type="term" value="F:ATP binding"/>
    <property type="evidence" value="ECO:0007669"/>
    <property type="project" value="UniProtKB-KW"/>
</dbReference>
<name>A0A9D9DA33_9GAMM</name>
<keyword evidence="1" id="KW-0808">Transferase</keyword>
<protein>
    <recommendedName>
        <fullName evidence="5">protein adenylyltransferase</fullName>
        <ecNumber evidence="5">2.7.7.108</ecNumber>
    </recommendedName>
</protein>
<evidence type="ECO:0000313" key="10">
    <source>
        <dbReference type="Proteomes" id="UP000823631"/>
    </source>
</evidence>
<evidence type="ECO:0000256" key="6">
    <source>
        <dbReference type="ARBA" id="ARBA00047939"/>
    </source>
</evidence>
<dbReference type="EC" id="2.7.7.108" evidence="5"/>
<dbReference type="Pfam" id="PF02661">
    <property type="entry name" value="Fic"/>
    <property type="match status" value="1"/>
</dbReference>
<dbReference type="PANTHER" id="PTHR39560:SF1">
    <property type="entry name" value="PROTEIN ADENYLYLTRANSFERASE FIC-RELATED"/>
    <property type="match status" value="1"/>
</dbReference>